<dbReference type="SUPFAM" id="SSF64182">
    <property type="entry name" value="DHH phosphoesterases"/>
    <property type="match status" value="1"/>
</dbReference>
<dbReference type="Pfam" id="PF02833">
    <property type="entry name" value="DHHA2"/>
    <property type="match status" value="1"/>
</dbReference>
<feature type="domain" description="DHHA2" evidence="6">
    <location>
        <begin position="220"/>
        <end position="364"/>
    </location>
</feature>
<evidence type="ECO:0000256" key="3">
    <source>
        <dbReference type="ARBA" id="ARBA00022723"/>
    </source>
</evidence>
<reference evidence="7 8" key="1">
    <citation type="submission" date="2018-07" db="EMBL/GenBank/DDBJ databases">
        <title>A high quality draft genome assembly of the barn swallow (H. rustica rustica).</title>
        <authorList>
            <person name="Formenti G."/>
            <person name="Chiara M."/>
            <person name="Poveda L."/>
            <person name="Francoijs K.-J."/>
            <person name="Bonisoli-Alquati A."/>
            <person name="Canova L."/>
            <person name="Gianfranceschi L."/>
            <person name="Horner D.S."/>
            <person name="Saino N."/>
        </authorList>
    </citation>
    <scope>NUCLEOTIDE SEQUENCE [LARGE SCALE GENOMIC DNA]</scope>
    <source>
        <strain evidence="7">Chelidonia</strain>
        <tissue evidence="7">Blood</tissue>
    </source>
</reference>
<name>A0A3M0IPX5_HIRRU</name>
<keyword evidence="4" id="KW-0378">Hydrolase</keyword>
<evidence type="ECO:0000313" key="8">
    <source>
        <dbReference type="Proteomes" id="UP000269221"/>
    </source>
</evidence>
<dbReference type="InterPro" id="IPR038222">
    <property type="entry name" value="DHHA2_dom_sf"/>
</dbReference>
<evidence type="ECO:0000313" key="7">
    <source>
        <dbReference type="EMBL" id="RMB90715.1"/>
    </source>
</evidence>
<dbReference type="Proteomes" id="UP000269221">
    <property type="component" value="Unassembled WGS sequence"/>
</dbReference>
<evidence type="ECO:0000256" key="1">
    <source>
        <dbReference type="ARBA" id="ARBA00001936"/>
    </source>
</evidence>
<comment type="caution">
    <text evidence="7">The sequence shown here is derived from an EMBL/GenBank/DDBJ whole genome shotgun (WGS) entry which is preliminary data.</text>
</comment>
<dbReference type="OrthoDB" id="374045at2759"/>
<dbReference type="SMART" id="SM01131">
    <property type="entry name" value="DHHA2"/>
    <property type="match status" value="1"/>
</dbReference>
<dbReference type="EMBL" id="QRBI01000246">
    <property type="protein sequence ID" value="RMB90715.1"/>
    <property type="molecule type" value="Genomic_DNA"/>
</dbReference>
<sequence length="422" mass="45169">MERFVAGSRAALQDHIQQHQEIHVVMGNEACDLDSTVSALALAYFLAQTSPAPKAAWVPVLNIPRADFALRTETTFLLRDRGIPAASLVFRDEIDLAGLHHAGLLSLTLVDHHVLPSADAALEDAVVEVLDHRPLERDRGPPCRVTVEPVGSCATLVTERILQGPPGVLDGTTAALLHGTILLDCINLSPAAGKVTPRDAACVSLLEERFPELPARHAVFGALQAAKFDVTGLTTEQMLRKDLKALSNDEAVVAISGVFEDLETFLLRPGLLQDLEAFCQGRGYAALVAMTVSFNERHEPTRKLAVYSRQEPLRATLCRALEEATTPSLLLQPLPSPWPCVVAYAQGNALATRKKVLPILRAALAGLGAAGGPEEEVVPPPTPMNSLVEECPLAQAVPPLCPQDVLERVSRIAVGQPPGSPK</sequence>
<dbReference type="GO" id="GO:0004309">
    <property type="term" value="F:exopolyphosphatase activity"/>
    <property type="evidence" value="ECO:0007669"/>
    <property type="project" value="TreeGrafter"/>
</dbReference>
<dbReference type="InterPro" id="IPR004097">
    <property type="entry name" value="DHHA2"/>
</dbReference>
<gene>
    <name evidence="7" type="ORF">DUI87_32980</name>
</gene>
<keyword evidence="5" id="KW-0464">Manganese</keyword>
<keyword evidence="8" id="KW-1185">Reference proteome</keyword>
<comment type="cofactor">
    <cofactor evidence="1">
        <name>Mn(2+)</name>
        <dbReference type="ChEBI" id="CHEBI:29035"/>
    </cofactor>
</comment>
<accession>A0A3M0IPX5</accession>
<dbReference type="InterPro" id="IPR001667">
    <property type="entry name" value="DDH_dom"/>
</dbReference>
<evidence type="ECO:0000259" key="6">
    <source>
        <dbReference type="SMART" id="SM01131"/>
    </source>
</evidence>
<evidence type="ECO:0000256" key="5">
    <source>
        <dbReference type="ARBA" id="ARBA00023211"/>
    </source>
</evidence>
<evidence type="ECO:0000256" key="4">
    <source>
        <dbReference type="ARBA" id="ARBA00022801"/>
    </source>
</evidence>
<dbReference type="AlphaFoldDB" id="A0A3M0IPX5"/>
<dbReference type="STRING" id="333673.A0A3M0IPX5"/>
<dbReference type="InterPro" id="IPR038763">
    <property type="entry name" value="DHH_sf"/>
</dbReference>
<dbReference type="Gene3D" id="3.90.1640.10">
    <property type="entry name" value="inorganic pyrophosphatase (n-terminal core)"/>
    <property type="match status" value="1"/>
</dbReference>
<dbReference type="FunFam" id="3.90.1640.10:FF:000004">
    <property type="entry name" value="Prune exopolyphosphatase 1"/>
    <property type="match status" value="1"/>
</dbReference>
<dbReference type="PANTHER" id="PTHR12112:SF47">
    <property type="entry name" value="EXOPOLYPHOSPHATASE PRUNE1"/>
    <property type="match status" value="1"/>
</dbReference>
<organism evidence="7 8">
    <name type="scientific">Hirundo rustica rustica</name>
    <dbReference type="NCBI Taxonomy" id="333673"/>
    <lineage>
        <taxon>Eukaryota</taxon>
        <taxon>Metazoa</taxon>
        <taxon>Chordata</taxon>
        <taxon>Craniata</taxon>
        <taxon>Vertebrata</taxon>
        <taxon>Euteleostomi</taxon>
        <taxon>Archelosauria</taxon>
        <taxon>Archosauria</taxon>
        <taxon>Dinosauria</taxon>
        <taxon>Saurischia</taxon>
        <taxon>Theropoda</taxon>
        <taxon>Coelurosauria</taxon>
        <taxon>Aves</taxon>
        <taxon>Neognathae</taxon>
        <taxon>Neoaves</taxon>
        <taxon>Telluraves</taxon>
        <taxon>Australaves</taxon>
        <taxon>Passeriformes</taxon>
        <taxon>Sylvioidea</taxon>
        <taxon>Hirundinidae</taxon>
        <taxon>Hirundo</taxon>
    </lineage>
</organism>
<comment type="similarity">
    <text evidence="2">Belongs to the PPase class C family. Prune subfamily.</text>
</comment>
<protein>
    <recommendedName>
        <fullName evidence="6">DHHA2 domain-containing protein</fullName>
    </recommendedName>
</protein>
<dbReference type="PANTHER" id="PTHR12112">
    <property type="entry name" value="BNIP - RELATED"/>
    <property type="match status" value="1"/>
</dbReference>
<evidence type="ECO:0000256" key="2">
    <source>
        <dbReference type="ARBA" id="ARBA00010331"/>
    </source>
</evidence>
<dbReference type="Pfam" id="PF01368">
    <property type="entry name" value="DHH"/>
    <property type="match status" value="1"/>
</dbReference>
<proteinExistence type="inferred from homology"/>
<dbReference type="Gene3D" id="3.10.310.20">
    <property type="entry name" value="DHHA2 domain"/>
    <property type="match status" value="1"/>
</dbReference>
<keyword evidence="3" id="KW-0479">Metal-binding</keyword>
<dbReference type="GO" id="GO:0005737">
    <property type="term" value="C:cytoplasm"/>
    <property type="evidence" value="ECO:0007669"/>
    <property type="project" value="InterPro"/>
</dbReference>